<feature type="domain" description="PDZ" evidence="2">
    <location>
        <begin position="298"/>
        <end position="364"/>
    </location>
</feature>
<dbReference type="Gene3D" id="2.30.42.10">
    <property type="match status" value="1"/>
</dbReference>
<keyword evidence="4" id="KW-1185">Reference proteome</keyword>
<keyword evidence="1" id="KW-0472">Membrane</keyword>
<comment type="caution">
    <text evidence="3">The sequence shown here is derived from an EMBL/GenBank/DDBJ whole genome shotgun (WGS) entry which is preliminary data.</text>
</comment>
<protein>
    <submittedName>
        <fullName evidence="3">PDZ domain-containing protein</fullName>
    </submittedName>
</protein>
<accession>A0ABW1UH27</accession>
<feature type="transmembrane region" description="Helical" evidence="1">
    <location>
        <begin position="248"/>
        <end position="266"/>
    </location>
</feature>
<name>A0ABW1UH27_9LACO</name>
<sequence length="392" mass="44228">MHVLKVLELFLIQPLVWVGLIRCYLAARHRVRYERHQYKSAIDAHYLEVRSFFKDGLLLGLAATIVSLGLGLIVSPVWVVIYELLAVVSLVIVPNALMPATVFGLSWLAYWGLKPSLTTQLNTQLQTHGVTTLGLNSGVIISGCLILGIGLAATAILLRRRGLQLNSPQIRPDQRGKRIVRYRWQQLLVLPVGVLIPGDWLHTTLTWWPVFQVGSQKFSILLLPLLVGVSAQVYKQRPQQAWQRLSKSYWWLAAASIVLAVIARVTTLSPRWLIGLIGLLVLGVWISLARHRYYDRHQQFWFSDTDQGVRVIGIRPNTPATKLDLHIGDVILECNRQVVQSEAQFYAALLKSPTYVHLKVRNVQQELIITETAIYNGAPHELGIVLFTDQED</sequence>
<dbReference type="SUPFAM" id="SSF50156">
    <property type="entry name" value="PDZ domain-like"/>
    <property type="match status" value="1"/>
</dbReference>
<gene>
    <name evidence="3" type="ORF">ACFQH1_04915</name>
</gene>
<feature type="transmembrane region" description="Helical" evidence="1">
    <location>
        <begin position="218"/>
        <end position="236"/>
    </location>
</feature>
<dbReference type="Proteomes" id="UP001596227">
    <property type="component" value="Unassembled WGS sequence"/>
</dbReference>
<evidence type="ECO:0000313" key="3">
    <source>
        <dbReference type="EMBL" id="MFC6294539.1"/>
    </source>
</evidence>
<proteinExistence type="predicted"/>
<feature type="transmembrane region" description="Helical" evidence="1">
    <location>
        <begin position="57"/>
        <end position="81"/>
    </location>
</feature>
<evidence type="ECO:0000256" key="1">
    <source>
        <dbReference type="SAM" id="Phobius"/>
    </source>
</evidence>
<dbReference type="Pfam" id="PF13180">
    <property type="entry name" value="PDZ_2"/>
    <property type="match status" value="1"/>
</dbReference>
<keyword evidence="1" id="KW-1133">Transmembrane helix</keyword>
<dbReference type="EMBL" id="JBHSSB010000014">
    <property type="protein sequence ID" value="MFC6294539.1"/>
    <property type="molecule type" value="Genomic_DNA"/>
</dbReference>
<feature type="transmembrane region" description="Helical" evidence="1">
    <location>
        <begin position="133"/>
        <end position="158"/>
    </location>
</feature>
<reference evidence="4" key="1">
    <citation type="journal article" date="2019" name="Int. J. Syst. Evol. Microbiol.">
        <title>The Global Catalogue of Microorganisms (GCM) 10K type strain sequencing project: providing services to taxonomists for standard genome sequencing and annotation.</title>
        <authorList>
            <consortium name="The Broad Institute Genomics Platform"/>
            <consortium name="The Broad Institute Genome Sequencing Center for Infectious Disease"/>
            <person name="Wu L."/>
            <person name="Ma J."/>
        </authorList>
    </citation>
    <scope>NUCLEOTIDE SEQUENCE [LARGE SCALE GENOMIC DNA]</scope>
    <source>
        <strain evidence="4">CCM 8934</strain>
    </source>
</reference>
<evidence type="ECO:0000259" key="2">
    <source>
        <dbReference type="SMART" id="SM00228"/>
    </source>
</evidence>
<dbReference type="RefSeq" id="WP_137606271.1">
    <property type="nucleotide sequence ID" value="NZ_BJDH01000001.1"/>
</dbReference>
<organism evidence="3 4">
    <name type="scientific">Lactiplantibacillus daoliensis</name>
    <dbReference type="NCBI Taxonomy" id="2559916"/>
    <lineage>
        <taxon>Bacteria</taxon>
        <taxon>Bacillati</taxon>
        <taxon>Bacillota</taxon>
        <taxon>Bacilli</taxon>
        <taxon>Lactobacillales</taxon>
        <taxon>Lactobacillaceae</taxon>
        <taxon>Lactiplantibacillus</taxon>
    </lineage>
</organism>
<dbReference type="SMART" id="SM00228">
    <property type="entry name" value="PDZ"/>
    <property type="match status" value="1"/>
</dbReference>
<dbReference type="InterPro" id="IPR036034">
    <property type="entry name" value="PDZ_sf"/>
</dbReference>
<feature type="transmembrane region" description="Helical" evidence="1">
    <location>
        <begin position="272"/>
        <end position="289"/>
    </location>
</feature>
<keyword evidence="1" id="KW-0812">Transmembrane</keyword>
<evidence type="ECO:0000313" key="4">
    <source>
        <dbReference type="Proteomes" id="UP001596227"/>
    </source>
</evidence>
<feature type="transmembrane region" description="Helical" evidence="1">
    <location>
        <begin position="7"/>
        <end position="27"/>
    </location>
</feature>
<feature type="transmembrane region" description="Helical" evidence="1">
    <location>
        <begin position="88"/>
        <end position="113"/>
    </location>
</feature>
<dbReference type="InterPro" id="IPR001478">
    <property type="entry name" value="PDZ"/>
</dbReference>